<evidence type="ECO:0000256" key="7">
    <source>
        <dbReference type="ARBA" id="ARBA00022842"/>
    </source>
</evidence>
<keyword evidence="5" id="KW-0093">Biotin biosynthesis</keyword>
<reference evidence="10" key="1">
    <citation type="submission" date="2017-08" db="EMBL/GenBank/DDBJ databases">
        <title>A dynamic microbial community with high functional redundancy inhabits the cold, oxic subseafloor aquifer.</title>
        <authorList>
            <person name="Tully B.J."/>
            <person name="Wheat C.G."/>
            <person name="Glazer B.T."/>
            <person name="Huber J.A."/>
        </authorList>
    </citation>
    <scope>NUCLEOTIDE SEQUENCE [LARGE SCALE GENOMIC DNA]</scope>
</reference>
<evidence type="ECO:0000256" key="1">
    <source>
        <dbReference type="ARBA" id="ARBA00022490"/>
    </source>
</evidence>
<evidence type="ECO:0000313" key="9">
    <source>
        <dbReference type="EMBL" id="PCI29581.1"/>
    </source>
</evidence>
<comment type="catalytic activity">
    <reaction evidence="8">
        <text>(7R,8S)-8-amino-7-(carboxyamino)nonanoate + ATP = (4R,5S)-dethiobiotin + ADP + phosphate + H(+)</text>
        <dbReference type="Rhea" id="RHEA:63684"/>
        <dbReference type="ChEBI" id="CHEBI:15378"/>
        <dbReference type="ChEBI" id="CHEBI:30616"/>
        <dbReference type="ChEBI" id="CHEBI:43474"/>
        <dbReference type="ChEBI" id="CHEBI:149470"/>
        <dbReference type="ChEBI" id="CHEBI:149473"/>
        <dbReference type="ChEBI" id="CHEBI:456216"/>
    </reaction>
</comment>
<dbReference type="InterPro" id="IPR004472">
    <property type="entry name" value="DTB_synth_BioD"/>
</dbReference>
<dbReference type="PANTHER" id="PTHR43210">
    <property type="entry name" value="DETHIOBIOTIN SYNTHETASE"/>
    <property type="match status" value="1"/>
</dbReference>
<gene>
    <name evidence="9" type="ORF">COB67_03655</name>
</gene>
<sequence length="220" mass="25880">MLRLAQEYGLKAGGFKPFDVGLLERNAKEQFHDGQLFCQNMPDDPNENLVSPYLAHERYPIEMAFRRDGIRIDWKLVQQRLQIFNQTYDRTFLELPGGLHEPLAKDIILIDWMKQVGRQAVWIIQPKLSLFEHNLMELKLLKEEGFKLHIVINNLAKTIDPDLLFYMWQKIEDVLDQQLEGMIPFIPSWKSGKRLMIVAMEENLPNLIRSVFPPPLEKIR</sequence>
<dbReference type="GO" id="GO:0004141">
    <property type="term" value="F:dethiobiotin synthase activity"/>
    <property type="evidence" value="ECO:0007669"/>
    <property type="project" value="InterPro"/>
</dbReference>
<accession>A0A2A4T8B8</accession>
<dbReference type="GO" id="GO:0000287">
    <property type="term" value="F:magnesium ion binding"/>
    <property type="evidence" value="ECO:0007669"/>
    <property type="project" value="InterPro"/>
</dbReference>
<dbReference type="AlphaFoldDB" id="A0A2A4T8B8"/>
<dbReference type="Proteomes" id="UP000218113">
    <property type="component" value="Unassembled WGS sequence"/>
</dbReference>
<evidence type="ECO:0000256" key="2">
    <source>
        <dbReference type="ARBA" id="ARBA00022598"/>
    </source>
</evidence>
<evidence type="ECO:0000256" key="5">
    <source>
        <dbReference type="ARBA" id="ARBA00022756"/>
    </source>
</evidence>
<dbReference type="CDD" id="cd03109">
    <property type="entry name" value="DTBS"/>
    <property type="match status" value="1"/>
</dbReference>
<evidence type="ECO:0000256" key="4">
    <source>
        <dbReference type="ARBA" id="ARBA00022741"/>
    </source>
</evidence>
<comment type="caution">
    <text evidence="9">The sequence shown here is derived from an EMBL/GenBank/DDBJ whole genome shotgun (WGS) entry which is preliminary data.</text>
</comment>
<keyword evidence="4" id="KW-0547">Nucleotide-binding</keyword>
<proteinExistence type="predicted"/>
<dbReference type="EMBL" id="NVSR01000012">
    <property type="protein sequence ID" value="PCI29581.1"/>
    <property type="molecule type" value="Genomic_DNA"/>
</dbReference>
<name>A0A2A4T8B8_9DELT</name>
<keyword evidence="2" id="KW-0436">Ligase</keyword>
<evidence type="ECO:0000256" key="6">
    <source>
        <dbReference type="ARBA" id="ARBA00022840"/>
    </source>
</evidence>
<protein>
    <recommendedName>
        <fullName evidence="11">Anion-transporting ATPase-like domain-containing protein</fullName>
    </recommendedName>
</protein>
<dbReference type="GO" id="GO:0009102">
    <property type="term" value="P:biotin biosynthetic process"/>
    <property type="evidence" value="ECO:0007669"/>
    <property type="project" value="UniProtKB-KW"/>
</dbReference>
<evidence type="ECO:0008006" key="11">
    <source>
        <dbReference type="Google" id="ProtNLM"/>
    </source>
</evidence>
<keyword evidence="6" id="KW-0067">ATP-binding</keyword>
<evidence type="ECO:0000313" key="10">
    <source>
        <dbReference type="Proteomes" id="UP000218113"/>
    </source>
</evidence>
<evidence type="ECO:0000256" key="3">
    <source>
        <dbReference type="ARBA" id="ARBA00022723"/>
    </source>
</evidence>
<keyword evidence="1" id="KW-0963">Cytoplasm</keyword>
<dbReference type="GO" id="GO:0005524">
    <property type="term" value="F:ATP binding"/>
    <property type="evidence" value="ECO:0007669"/>
    <property type="project" value="UniProtKB-KW"/>
</dbReference>
<dbReference type="Gene3D" id="3.40.50.300">
    <property type="entry name" value="P-loop containing nucleotide triphosphate hydrolases"/>
    <property type="match status" value="1"/>
</dbReference>
<organism evidence="9 10">
    <name type="scientific">SAR324 cluster bacterium</name>
    <dbReference type="NCBI Taxonomy" id="2024889"/>
    <lineage>
        <taxon>Bacteria</taxon>
        <taxon>Deltaproteobacteria</taxon>
        <taxon>SAR324 cluster</taxon>
    </lineage>
</organism>
<dbReference type="InterPro" id="IPR027417">
    <property type="entry name" value="P-loop_NTPase"/>
</dbReference>
<dbReference type="PANTHER" id="PTHR43210:SF2">
    <property type="entry name" value="ATP-DEPENDENT DETHIOBIOTIN SYNTHETASE BIOD 2"/>
    <property type="match status" value="1"/>
</dbReference>
<keyword evidence="7" id="KW-0460">Magnesium</keyword>
<evidence type="ECO:0000256" key="8">
    <source>
        <dbReference type="ARBA" id="ARBA00047386"/>
    </source>
</evidence>
<dbReference type="Pfam" id="PF13500">
    <property type="entry name" value="AAA_26"/>
    <property type="match status" value="1"/>
</dbReference>
<keyword evidence="3" id="KW-0479">Metal-binding</keyword>
<dbReference type="GO" id="GO:0005829">
    <property type="term" value="C:cytosol"/>
    <property type="evidence" value="ECO:0007669"/>
    <property type="project" value="TreeGrafter"/>
</dbReference>
<dbReference type="SUPFAM" id="SSF52540">
    <property type="entry name" value="P-loop containing nucleoside triphosphate hydrolases"/>
    <property type="match status" value="1"/>
</dbReference>